<keyword evidence="3" id="KW-1185">Reference proteome</keyword>
<comment type="caution">
    <text evidence="2">The sequence shown here is derived from an EMBL/GenBank/DDBJ whole genome shotgun (WGS) entry which is preliminary data.</text>
</comment>
<organism evidence="2 3">
    <name type="scientific">Cohnella yongneupensis</name>
    <dbReference type="NCBI Taxonomy" id="425006"/>
    <lineage>
        <taxon>Bacteria</taxon>
        <taxon>Bacillati</taxon>
        <taxon>Bacillota</taxon>
        <taxon>Bacilli</taxon>
        <taxon>Bacillales</taxon>
        <taxon>Paenibacillaceae</taxon>
        <taxon>Cohnella</taxon>
    </lineage>
</organism>
<dbReference type="RefSeq" id="WP_378112458.1">
    <property type="nucleotide sequence ID" value="NZ_JBHSNC010000042.1"/>
</dbReference>
<evidence type="ECO:0000313" key="2">
    <source>
        <dbReference type="EMBL" id="MFC5530522.1"/>
    </source>
</evidence>
<name>A0ABW0R401_9BACL</name>
<sequence length="87" mass="9341">MSNDNEAKDFKLEELEKPLTEQEMKETTGGDGTALPPGLYVQVLDGLIHVDNQGGASNFAAGQFGFTPNITQPPVIVPKNPGLQFAR</sequence>
<feature type="region of interest" description="Disordered" evidence="1">
    <location>
        <begin position="1"/>
        <end position="36"/>
    </location>
</feature>
<reference evidence="3" key="1">
    <citation type="journal article" date="2019" name="Int. J. Syst. Evol. Microbiol.">
        <title>The Global Catalogue of Microorganisms (GCM) 10K type strain sequencing project: providing services to taxonomists for standard genome sequencing and annotation.</title>
        <authorList>
            <consortium name="The Broad Institute Genomics Platform"/>
            <consortium name="The Broad Institute Genome Sequencing Center for Infectious Disease"/>
            <person name="Wu L."/>
            <person name="Ma J."/>
        </authorList>
    </citation>
    <scope>NUCLEOTIDE SEQUENCE [LARGE SCALE GENOMIC DNA]</scope>
    <source>
        <strain evidence="3">CGMCC 1.18578</strain>
    </source>
</reference>
<gene>
    <name evidence="2" type="ORF">ACFPQ4_13880</name>
</gene>
<accession>A0ABW0R401</accession>
<protein>
    <submittedName>
        <fullName evidence="2">Uncharacterized protein</fullName>
    </submittedName>
</protein>
<evidence type="ECO:0000256" key="1">
    <source>
        <dbReference type="SAM" id="MobiDB-lite"/>
    </source>
</evidence>
<evidence type="ECO:0000313" key="3">
    <source>
        <dbReference type="Proteomes" id="UP001596108"/>
    </source>
</evidence>
<feature type="compositionally biased region" description="Basic and acidic residues" evidence="1">
    <location>
        <begin position="1"/>
        <end position="28"/>
    </location>
</feature>
<proteinExistence type="predicted"/>
<dbReference type="Proteomes" id="UP001596108">
    <property type="component" value="Unassembled WGS sequence"/>
</dbReference>
<dbReference type="EMBL" id="JBHSNC010000042">
    <property type="protein sequence ID" value="MFC5530522.1"/>
    <property type="molecule type" value="Genomic_DNA"/>
</dbReference>